<evidence type="ECO:0000256" key="9">
    <source>
        <dbReference type="ARBA" id="ARBA00023306"/>
    </source>
</evidence>
<dbReference type="GeneID" id="63722326"/>
<sequence>MDSPLASPTKARQAAIQAKDWAFVNSWLNRHYAPNPIPKFERNEDTLRTLLALAAANEAADEEAAVLNHAREQTIEGFKAREKSEELQKVEILDEVEHCLDDTGAGNLEDLAETIAVLGTLGTKTTDVGQSVIELTKEEFEAQEQMRRVQSLHDYLERELITLGEHLDKLKSDPAFETPANLPALTSEWTRSTKLLNSKVNEYQDRTTALERNSNKGATLEKVMLEEDEVGRMIESIKSLEIKIKMFHDLPKDIASARAKYQDLETELNQLTQERDSMFENLVDR</sequence>
<dbReference type="Pfam" id="PF25762">
    <property type="entry name" value="HAUS1"/>
    <property type="match status" value="1"/>
</dbReference>
<dbReference type="OrthoDB" id="5372507at2759"/>
<keyword evidence="4" id="KW-0132">Cell division</keyword>
<dbReference type="PANTHER" id="PTHR31570">
    <property type="entry name" value="HAUS AUGMIN-LIKE COMPLEX SUBUNIT 1"/>
    <property type="match status" value="1"/>
</dbReference>
<proteinExistence type="inferred from homology"/>
<reference evidence="12" key="1">
    <citation type="journal article" date="2017" name="Genome Biol.">
        <title>Comparative genomics reveals high biological diversity and specific adaptations in the industrially and medically important fungal genus Aspergillus.</title>
        <authorList>
            <person name="de Vries R.P."/>
            <person name="Riley R."/>
            <person name="Wiebenga A."/>
            <person name="Aguilar-Osorio G."/>
            <person name="Amillis S."/>
            <person name="Uchima C.A."/>
            <person name="Anderluh G."/>
            <person name="Asadollahi M."/>
            <person name="Askin M."/>
            <person name="Barry K."/>
            <person name="Battaglia E."/>
            <person name="Bayram O."/>
            <person name="Benocci T."/>
            <person name="Braus-Stromeyer S.A."/>
            <person name="Caldana C."/>
            <person name="Canovas D."/>
            <person name="Cerqueira G.C."/>
            <person name="Chen F."/>
            <person name="Chen W."/>
            <person name="Choi C."/>
            <person name="Clum A."/>
            <person name="Dos Santos R.A."/>
            <person name="Damasio A.R."/>
            <person name="Diallinas G."/>
            <person name="Emri T."/>
            <person name="Fekete E."/>
            <person name="Flipphi M."/>
            <person name="Freyberg S."/>
            <person name="Gallo A."/>
            <person name="Gournas C."/>
            <person name="Habgood R."/>
            <person name="Hainaut M."/>
            <person name="Harispe M.L."/>
            <person name="Henrissat B."/>
            <person name="Hilden K.S."/>
            <person name="Hope R."/>
            <person name="Hossain A."/>
            <person name="Karabika E."/>
            <person name="Karaffa L."/>
            <person name="Karanyi Z."/>
            <person name="Krasevec N."/>
            <person name="Kuo A."/>
            <person name="Kusch H."/>
            <person name="LaButti K."/>
            <person name="Lagendijk E.L."/>
            <person name="Lapidus A."/>
            <person name="Levasseur A."/>
            <person name="Lindquist E."/>
            <person name="Lipzen A."/>
            <person name="Logrieco A.F."/>
            <person name="MacCabe A."/>
            <person name="Maekelae M.R."/>
            <person name="Malavazi I."/>
            <person name="Melin P."/>
            <person name="Meyer V."/>
            <person name="Mielnichuk N."/>
            <person name="Miskei M."/>
            <person name="Molnar A.P."/>
            <person name="Mule G."/>
            <person name="Ngan C.Y."/>
            <person name="Orejas M."/>
            <person name="Orosz E."/>
            <person name="Ouedraogo J.P."/>
            <person name="Overkamp K.M."/>
            <person name="Park H.-S."/>
            <person name="Perrone G."/>
            <person name="Piumi F."/>
            <person name="Punt P.J."/>
            <person name="Ram A.F."/>
            <person name="Ramon A."/>
            <person name="Rauscher S."/>
            <person name="Record E."/>
            <person name="Riano-Pachon D.M."/>
            <person name="Robert V."/>
            <person name="Roehrig J."/>
            <person name="Ruller R."/>
            <person name="Salamov A."/>
            <person name="Salih N.S."/>
            <person name="Samson R.A."/>
            <person name="Sandor E."/>
            <person name="Sanguinetti M."/>
            <person name="Schuetze T."/>
            <person name="Sepcic K."/>
            <person name="Shelest E."/>
            <person name="Sherlock G."/>
            <person name="Sophianopoulou V."/>
            <person name="Squina F.M."/>
            <person name="Sun H."/>
            <person name="Susca A."/>
            <person name="Todd R.B."/>
            <person name="Tsang A."/>
            <person name="Unkles S.E."/>
            <person name="van de Wiele N."/>
            <person name="van Rossen-Uffink D."/>
            <person name="Oliveira J.V."/>
            <person name="Vesth T.C."/>
            <person name="Visser J."/>
            <person name="Yu J.-H."/>
            <person name="Zhou M."/>
            <person name="Andersen M.R."/>
            <person name="Archer D.B."/>
            <person name="Baker S.E."/>
            <person name="Benoit I."/>
            <person name="Brakhage A.A."/>
            <person name="Braus G.H."/>
            <person name="Fischer R."/>
            <person name="Frisvad J.C."/>
            <person name="Goldman G.H."/>
            <person name="Houbraken J."/>
            <person name="Oakley B."/>
            <person name="Pocsi I."/>
            <person name="Scazzocchio C."/>
            <person name="Seiboth B."/>
            <person name="vanKuyk P.A."/>
            <person name="Wortman J."/>
            <person name="Dyer P.S."/>
            <person name="Grigoriev I.V."/>
        </authorList>
    </citation>
    <scope>NUCLEOTIDE SEQUENCE [LARGE SCALE GENOMIC DNA]</scope>
    <source>
        <strain evidence="12">CBS 583.65</strain>
    </source>
</reference>
<dbReference type="PANTHER" id="PTHR31570:SF1">
    <property type="entry name" value="HAUS AUGMIN-LIKE COMPLEX SUBUNIT 1"/>
    <property type="match status" value="1"/>
</dbReference>
<dbReference type="GO" id="GO:0005829">
    <property type="term" value="C:cytosol"/>
    <property type="evidence" value="ECO:0007669"/>
    <property type="project" value="TreeGrafter"/>
</dbReference>
<evidence type="ECO:0000256" key="5">
    <source>
        <dbReference type="ARBA" id="ARBA00022701"/>
    </source>
</evidence>
<evidence type="ECO:0000256" key="1">
    <source>
        <dbReference type="ARBA" id="ARBA00004186"/>
    </source>
</evidence>
<dbReference type="AlphaFoldDB" id="A0A1L9PLZ3"/>
<comment type="subcellular location">
    <subcellularLocation>
        <location evidence="1">Cytoplasm</location>
        <location evidence="1">Cytoskeleton</location>
        <location evidence="1">Spindle</location>
    </subcellularLocation>
</comment>
<dbReference type="STRING" id="1036611.A0A1L9PLZ3"/>
<dbReference type="InterPro" id="IPR026243">
    <property type="entry name" value="HAUS1"/>
</dbReference>
<evidence type="ECO:0000256" key="2">
    <source>
        <dbReference type="ARBA" id="ARBA00005479"/>
    </source>
</evidence>
<name>A0A1L9PLZ3_ASPVE</name>
<comment type="similarity">
    <text evidence="2">Belongs to the HAUS1 family.</text>
</comment>
<evidence type="ECO:0000256" key="10">
    <source>
        <dbReference type="SAM" id="Coils"/>
    </source>
</evidence>
<keyword evidence="9" id="KW-0131">Cell cycle</keyword>
<dbReference type="GO" id="GO:0005819">
    <property type="term" value="C:spindle"/>
    <property type="evidence" value="ECO:0007669"/>
    <property type="project" value="UniProtKB-SubCell"/>
</dbReference>
<organism evidence="11 12">
    <name type="scientific">Aspergillus versicolor CBS 583.65</name>
    <dbReference type="NCBI Taxonomy" id="1036611"/>
    <lineage>
        <taxon>Eukaryota</taxon>
        <taxon>Fungi</taxon>
        <taxon>Dikarya</taxon>
        <taxon>Ascomycota</taxon>
        <taxon>Pezizomycotina</taxon>
        <taxon>Eurotiomycetes</taxon>
        <taxon>Eurotiomycetidae</taxon>
        <taxon>Eurotiales</taxon>
        <taxon>Aspergillaceae</taxon>
        <taxon>Aspergillus</taxon>
        <taxon>Aspergillus subgen. Nidulantes</taxon>
    </lineage>
</organism>
<feature type="coiled-coil region" evidence="10">
    <location>
        <begin position="254"/>
        <end position="281"/>
    </location>
</feature>
<dbReference type="VEuPathDB" id="FungiDB:ASPVEDRAFT_131430"/>
<dbReference type="GO" id="GO:0051301">
    <property type="term" value="P:cell division"/>
    <property type="evidence" value="ECO:0007669"/>
    <property type="project" value="UniProtKB-KW"/>
</dbReference>
<evidence type="ECO:0000256" key="6">
    <source>
        <dbReference type="ARBA" id="ARBA00022776"/>
    </source>
</evidence>
<evidence type="ECO:0000256" key="7">
    <source>
        <dbReference type="ARBA" id="ARBA00023054"/>
    </source>
</evidence>
<protein>
    <submittedName>
        <fullName evidence="11">Uncharacterized protein</fullName>
    </submittedName>
</protein>
<keyword evidence="8" id="KW-0206">Cytoskeleton</keyword>
<keyword evidence="6" id="KW-0498">Mitosis</keyword>
<dbReference type="GO" id="GO:0005874">
    <property type="term" value="C:microtubule"/>
    <property type="evidence" value="ECO:0007669"/>
    <property type="project" value="UniProtKB-KW"/>
</dbReference>
<keyword evidence="12" id="KW-1185">Reference proteome</keyword>
<dbReference type="GO" id="GO:0051225">
    <property type="term" value="P:spindle assembly"/>
    <property type="evidence" value="ECO:0007669"/>
    <property type="project" value="InterPro"/>
</dbReference>
<accession>A0A1L9PLZ3</accession>
<keyword evidence="5" id="KW-0493">Microtubule</keyword>
<evidence type="ECO:0000256" key="3">
    <source>
        <dbReference type="ARBA" id="ARBA00022490"/>
    </source>
</evidence>
<evidence type="ECO:0000313" key="12">
    <source>
        <dbReference type="Proteomes" id="UP000184073"/>
    </source>
</evidence>
<keyword evidence="7 10" id="KW-0175">Coiled coil</keyword>
<dbReference type="GO" id="GO:0070652">
    <property type="term" value="C:HAUS complex"/>
    <property type="evidence" value="ECO:0007669"/>
    <property type="project" value="InterPro"/>
</dbReference>
<keyword evidence="3" id="KW-0963">Cytoplasm</keyword>
<dbReference type="EMBL" id="KV878129">
    <property type="protein sequence ID" value="OJJ02554.1"/>
    <property type="molecule type" value="Genomic_DNA"/>
</dbReference>
<dbReference type="RefSeq" id="XP_040668316.1">
    <property type="nucleotide sequence ID" value="XM_040806815.1"/>
</dbReference>
<evidence type="ECO:0000313" key="11">
    <source>
        <dbReference type="EMBL" id="OJJ02554.1"/>
    </source>
</evidence>
<evidence type="ECO:0000256" key="4">
    <source>
        <dbReference type="ARBA" id="ARBA00022618"/>
    </source>
</evidence>
<evidence type="ECO:0000256" key="8">
    <source>
        <dbReference type="ARBA" id="ARBA00023212"/>
    </source>
</evidence>
<gene>
    <name evidence="11" type="ORF">ASPVEDRAFT_131430</name>
</gene>
<dbReference type="Proteomes" id="UP000184073">
    <property type="component" value="Unassembled WGS sequence"/>
</dbReference>